<organism evidence="2 3">
    <name type="scientific">Candidatus Gallionella acididurans</name>
    <dbReference type="NCBI Taxonomy" id="1796491"/>
    <lineage>
        <taxon>Bacteria</taxon>
        <taxon>Pseudomonadati</taxon>
        <taxon>Pseudomonadota</taxon>
        <taxon>Betaproteobacteria</taxon>
        <taxon>Nitrosomonadales</taxon>
        <taxon>Gallionellaceae</taxon>
        <taxon>Gallionella</taxon>
    </lineage>
</organism>
<reference evidence="2 3" key="2">
    <citation type="submission" date="2016-03" db="EMBL/GenBank/DDBJ databases">
        <title>New uncultured bacterium of the family Gallionellaceae from acid mine drainage: description and reconstruction of genome based on metagenomic analysis of microbial community.</title>
        <authorList>
            <person name="Kadnikov V."/>
            <person name="Ivasenko D."/>
            <person name="Beletsky A."/>
            <person name="Mardanov A."/>
            <person name="Danilova E."/>
            <person name="Pimenov N."/>
            <person name="Karnachuk O."/>
            <person name="Ravin N."/>
        </authorList>
    </citation>
    <scope>NUCLEOTIDE SEQUENCE [LARGE SCALE GENOMIC DNA]</scope>
    <source>
        <strain evidence="2">ShG14-8</strain>
    </source>
</reference>
<comment type="caution">
    <text evidence="2">The sequence shown here is derived from an EMBL/GenBank/DDBJ whole genome shotgun (WGS) entry which is preliminary data.</text>
</comment>
<feature type="chain" id="PRO_5007483935" evidence="1">
    <location>
        <begin position="20"/>
        <end position="311"/>
    </location>
</feature>
<accession>A0A139BSJ0</accession>
<feature type="signal peptide" evidence="1">
    <location>
        <begin position="1"/>
        <end position="19"/>
    </location>
</feature>
<dbReference type="InterPro" id="IPR011094">
    <property type="entry name" value="Uncharacterised_LppY/LpqO"/>
</dbReference>
<keyword evidence="2" id="KW-0449">Lipoprotein</keyword>
<protein>
    <submittedName>
        <fullName evidence="2">Putative conserved lipoprotein lpqo</fullName>
    </submittedName>
</protein>
<sequence length="311" mass="32707">MISHFLLVFGLLATSVAIADSTPLSRNPASLDPAVIAAASDTPANLGGDGVVTITWPRTDVPVTVDGLKLPPPAGLGSWAAFMPTPDGAMVMGDTVVFQDEVDAAMDAAFAHGLEVTALHNHFFYSDPPVFFMHINGQGDPMALAQGVKAVWAAIRSVRTQRIVPGRHFPGGVPVPGHLDAMAISSALGLTVTDNHGVLKASFGHTSSMGGMTIGGTSGLTTWIALVGSDQQSVADGDFIMYGRDVQVVLHALRHAGFHIVALHNHMIGEKPVVYFTHFWGKGSALDLARSFKSVLEAQAVSESKNNLKEN</sequence>
<reference evidence="2 3" key="1">
    <citation type="submission" date="2016-02" db="EMBL/GenBank/DDBJ databases">
        <authorList>
            <person name="Wen L."/>
            <person name="He K."/>
            <person name="Yang H."/>
        </authorList>
    </citation>
    <scope>NUCLEOTIDE SEQUENCE [LARGE SCALE GENOMIC DNA]</scope>
    <source>
        <strain evidence="2">ShG14-8</strain>
    </source>
</reference>
<name>A0A139BSJ0_9PROT</name>
<dbReference type="EMBL" id="LSLI01000051">
    <property type="protein sequence ID" value="KXS31898.1"/>
    <property type="molecule type" value="Genomic_DNA"/>
</dbReference>
<dbReference type="AlphaFoldDB" id="A0A139BSJ0"/>
<keyword evidence="1" id="KW-0732">Signal</keyword>
<proteinExistence type="predicted"/>
<dbReference type="Proteomes" id="UP000070578">
    <property type="component" value="Unassembled WGS sequence"/>
</dbReference>
<dbReference type="Pfam" id="PF07485">
    <property type="entry name" value="DUF1529"/>
    <property type="match status" value="2"/>
</dbReference>
<dbReference type="PATRIC" id="fig|1796491.3.peg.2164"/>
<evidence type="ECO:0000313" key="3">
    <source>
        <dbReference type="Proteomes" id="UP000070578"/>
    </source>
</evidence>
<evidence type="ECO:0000256" key="1">
    <source>
        <dbReference type="SAM" id="SignalP"/>
    </source>
</evidence>
<evidence type="ECO:0000313" key="2">
    <source>
        <dbReference type="EMBL" id="KXS31898.1"/>
    </source>
</evidence>
<gene>
    <name evidence="2" type="ORF">AWT59_1987</name>
</gene>